<gene>
    <name evidence="1" type="ORF">ABUS76_00810</name>
</gene>
<name>A0AAU7ZXW5_9FLAO</name>
<protein>
    <submittedName>
        <fullName evidence="1">Uncharacterized protein</fullName>
    </submittedName>
</protein>
<proteinExistence type="predicted"/>
<organism evidence="1">
    <name type="scientific">Candidatus Shikimatogenerans sp. Ttur</name>
    <dbReference type="NCBI Taxonomy" id="3158569"/>
    <lineage>
        <taxon>Bacteria</taxon>
        <taxon>Pseudomonadati</taxon>
        <taxon>Bacteroidota</taxon>
        <taxon>Flavobacteriia</taxon>
        <taxon>Flavobacteriales</taxon>
        <taxon>Candidatus Shikimatogenerans</taxon>
    </lineage>
</organism>
<dbReference type="EMBL" id="CP158689">
    <property type="protein sequence ID" value="XCC45292.1"/>
    <property type="molecule type" value="Genomic_DNA"/>
</dbReference>
<evidence type="ECO:0000313" key="1">
    <source>
        <dbReference type="EMBL" id="XCC45292.1"/>
    </source>
</evidence>
<dbReference type="AlphaFoldDB" id="A0AAU7ZXW5"/>
<accession>A0AAU7ZXW5</accession>
<reference evidence="1" key="1">
    <citation type="submission" date="2024-06" db="EMBL/GenBank/DDBJ databases">
        <title>Diversity, functionality, and evolutionary history of bacterial symbionts in false click beetles (Coleoptera, Throscidae).</title>
        <authorList>
            <person name="Wierz J.C."/>
            <person name="Malm H."/>
            <person name="Kaltenpoth M."/>
            <person name="Engl T."/>
        </authorList>
    </citation>
    <scope>NUCLEOTIDE SEQUENCE</scope>
    <source>
        <strain evidence="1">Ttur</strain>
    </source>
</reference>
<sequence>MFNLYSKEKIINNYKKFYKIYKKQNIKKKEKIIKKINKNIFSLKENYIYKANVIKKIKKYILVYIDNNKYENLISIKEFKKKKIKKKIKILFLKNDYIKGNIVSYKEALKIII</sequence>